<proteinExistence type="predicted"/>
<accession>A0ABS7G6X3</accession>
<sequence>MISYNTTSLDNRHIQEQAEKASKKSCITPEELAAIKAAYPVDLYSPNIYMRIGIFILTYIMLTFSFGLFTLIMSTGGSEDGFGVLCCLFGIGTYVGAEYMVRDKKHYKSGADAALIWASGGFILGGILIFGRSEGNPWIYFFIALLLATWFVIRFADVSMSIVAHISLLGMLFSILSYAGTAGKIIVPFAVMIVSLAVYLVSLRLSRIHTYRHYTPCLDMLQGVALLTLYMGGNYFVVRELSIEMFDLDLQPGQDIAGGWIFWILTVLLPLVYIIQGIRKKNRILIVVGLLLVAAMVYTIRYYHSIAPLEIAMTLGGLAMIAVAYGLIRYLKTPRHGFTADSADERHMMEAVQIESLIIAQTMSQTSGPTQDQYNFGGGTGGGGGASGEY</sequence>
<evidence type="ECO:0000256" key="1">
    <source>
        <dbReference type="SAM" id="MobiDB-lite"/>
    </source>
</evidence>
<feature type="region of interest" description="Disordered" evidence="1">
    <location>
        <begin position="367"/>
        <end position="390"/>
    </location>
</feature>
<feature type="transmembrane region" description="Helical" evidence="2">
    <location>
        <begin position="52"/>
        <end position="75"/>
    </location>
</feature>
<feature type="transmembrane region" description="Helical" evidence="2">
    <location>
        <begin position="113"/>
        <end position="131"/>
    </location>
</feature>
<organism evidence="3 4">
    <name type="scientific">Chitinophaga rhizophila</name>
    <dbReference type="NCBI Taxonomy" id="2866212"/>
    <lineage>
        <taxon>Bacteria</taxon>
        <taxon>Pseudomonadati</taxon>
        <taxon>Bacteroidota</taxon>
        <taxon>Chitinophagia</taxon>
        <taxon>Chitinophagales</taxon>
        <taxon>Chitinophagaceae</taxon>
        <taxon>Chitinophaga</taxon>
    </lineage>
</organism>
<feature type="transmembrane region" description="Helical" evidence="2">
    <location>
        <begin position="81"/>
        <end position="101"/>
    </location>
</feature>
<feature type="transmembrane region" description="Helical" evidence="2">
    <location>
        <begin position="162"/>
        <end position="179"/>
    </location>
</feature>
<feature type="transmembrane region" description="Helical" evidence="2">
    <location>
        <begin position="309"/>
        <end position="328"/>
    </location>
</feature>
<comment type="caution">
    <text evidence="3">The sequence shown here is derived from an EMBL/GenBank/DDBJ whole genome shotgun (WGS) entry which is preliminary data.</text>
</comment>
<protein>
    <recommendedName>
        <fullName evidence="5">Membrane protein DUF2157</fullName>
    </recommendedName>
</protein>
<keyword evidence="4" id="KW-1185">Reference proteome</keyword>
<reference evidence="3 4" key="1">
    <citation type="submission" date="2021-08" db="EMBL/GenBank/DDBJ databases">
        <title>The genome sequence of Chitinophaga sp. B61.</title>
        <authorList>
            <person name="Zhang X."/>
        </authorList>
    </citation>
    <scope>NUCLEOTIDE SEQUENCE [LARGE SCALE GENOMIC DNA]</scope>
    <source>
        <strain evidence="3 4">B61</strain>
    </source>
</reference>
<evidence type="ECO:0000313" key="3">
    <source>
        <dbReference type="EMBL" id="MBW8683403.1"/>
    </source>
</evidence>
<gene>
    <name evidence="3" type="ORF">K1Y79_03570</name>
</gene>
<keyword evidence="2" id="KW-0472">Membrane</keyword>
<feature type="compositionally biased region" description="Gly residues" evidence="1">
    <location>
        <begin position="376"/>
        <end position="390"/>
    </location>
</feature>
<feature type="transmembrane region" description="Helical" evidence="2">
    <location>
        <begin position="137"/>
        <end position="155"/>
    </location>
</feature>
<dbReference type="EMBL" id="JAICCF010000001">
    <property type="protein sequence ID" value="MBW8683403.1"/>
    <property type="molecule type" value="Genomic_DNA"/>
</dbReference>
<feature type="transmembrane region" description="Helical" evidence="2">
    <location>
        <begin position="257"/>
        <end position="275"/>
    </location>
</feature>
<keyword evidence="2" id="KW-0812">Transmembrane</keyword>
<name>A0ABS7G6X3_9BACT</name>
<evidence type="ECO:0000256" key="2">
    <source>
        <dbReference type="SAM" id="Phobius"/>
    </source>
</evidence>
<dbReference type="Proteomes" id="UP000812961">
    <property type="component" value="Unassembled WGS sequence"/>
</dbReference>
<feature type="transmembrane region" description="Helical" evidence="2">
    <location>
        <begin position="185"/>
        <end position="205"/>
    </location>
</feature>
<evidence type="ECO:0000313" key="4">
    <source>
        <dbReference type="Proteomes" id="UP000812961"/>
    </source>
</evidence>
<feature type="transmembrane region" description="Helical" evidence="2">
    <location>
        <begin position="284"/>
        <end position="303"/>
    </location>
</feature>
<evidence type="ECO:0008006" key="5">
    <source>
        <dbReference type="Google" id="ProtNLM"/>
    </source>
</evidence>
<feature type="transmembrane region" description="Helical" evidence="2">
    <location>
        <begin position="217"/>
        <end position="237"/>
    </location>
</feature>
<dbReference type="RefSeq" id="WP_220248624.1">
    <property type="nucleotide sequence ID" value="NZ_JAICCF010000001.1"/>
</dbReference>
<keyword evidence="2" id="KW-1133">Transmembrane helix</keyword>